<dbReference type="Proteomes" id="UP000016662">
    <property type="component" value="Unassembled WGS sequence"/>
</dbReference>
<comment type="caution">
    <text evidence="1">The sequence shown here is derived from an EMBL/GenBank/DDBJ whole genome shotgun (WGS) entry which is preliminary data.</text>
</comment>
<name>U2KAM1_9FIRM</name>
<evidence type="ECO:0000313" key="1">
    <source>
        <dbReference type="EMBL" id="ERJ89140.1"/>
    </source>
</evidence>
<accession>U2KAM1</accession>
<gene>
    <name evidence="1" type="ORF">RUMCAL_03004</name>
</gene>
<dbReference type="AlphaFoldDB" id="U2KAM1"/>
<keyword evidence="2" id="KW-1185">Reference proteome</keyword>
<dbReference type="EMBL" id="AWVF01000390">
    <property type="protein sequence ID" value="ERJ89140.1"/>
    <property type="molecule type" value="Genomic_DNA"/>
</dbReference>
<dbReference type="STRING" id="411473.RUMCAL_03004"/>
<evidence type="ECO:0000313" key="2">
    <source>
        <dbReference type="Proteomes" id="UP000016662"/>
    </source>
</evidence>
<protein>
    <submittedName>
        <fullName evidence="1">Uncharacterized protein</fullName>
    </submittedName>
</protein>
<proteinExistence type="predicted"/>
<organism evidence="1 2">
    <name type="scientific">Ruminococcus callidus ATCC 27760</name>
    <dbReference type="NCBI Taxonomy" id="411473"/>
    <lineage>
        <taxon>Bacteria</taxon>
        <taxon>Bacillati</taxon>
        <taxon>Bacillota</taxon>
        <taxon>Clostridia</taxon>
        <taxon>Eubacteriales</taxon>
        <taxon>Oscillospiraceae</taxon>
        <taxon>Ruminococcus</taxon>
    </lineage>
</organism>
<reference evidence="1 2" key="1">
    <citation type="submission" date="2013-07" db="EMBL/GenBank/DDBJ databases">
        <authorList>
            <person name="Weinstock G."/>
            <person name="Sodergren E."/>
            <person name="Wylie T."/>
            <person name="Fulton L."/>
            <person name="Fulton R."/>
            <person name="Fronick C."/>
            <person name="O'Laughlin M."/>
            <person name="Godfrey J."/>
            <person name="Miner T."/>
            <person name="Herter B."/>
            <person name="Appelbaum E."/>
            <person name="Cordes M."/>
            <person name="Lek S."/>
            <person name="Wollam A."/>
            <person name="Pepin K.H."/>
            <person name="Palsikar V.B."/>
            <person name="Mitreva M."/>
            <person name="Wilson R.K."/>
        </authorList>
    </citation>
    <scope>NUCLEOTIDE SEQUENCE [LARGE SCALE GENOMIC DNA]</scope>
    <source>
        <strain evidence="1 2">ATCC 27760</strain>
    </source>
</reference>
<sequence>MIQRNVIEIEFSLSYNIKRIRNKTCCSAPEIHLRQYHTKIVRQMLFVRYCSEFV</sequence>
<dbReference type="HOGENOM" id="CLU_3047699_0_0_9"/>